<name>A0A9Q8Y5H7_ENSAD</name>
<reference evidence="4" key="1">
    <citation type="submission" date="2022-06" db="EMBL/GenBank/DDBJ databases">
        <title>Physiological and biochemical characterization and genomic elucidation of a strain of the genus Ensifer adhaerens M8 that combines arsenic oxidation and chromium reduction.</title>
        <authorList>
            <person name="Li X."/>
            <person name="Yu c."/>
        </authorList>
    </citation>
    <scope>NUCLEOTIDE SEQUENCE</scope>
    <source>
        <strain evidence="4">M8</strain>
    </source>
</reference>
<dbReference type="PROSITE" id="PS51186">
    <property type="entry name" value="GNAT"/>
    <property type="match status" value="1"/>
</dbReference>
<dbReference type="InterPro" id="IPR050832">
    <property type="entry name" value="Bact_Acetyltransf"/>
</dbReference>
<keyword evidence="2" id="KW-0012">Acyltransferase</keyword>
<dbReference type="Proteomes" id="UP001055460">
    <property type="component" value="Chromosome"/>
</dbReference>
<evidence type="ECO:0000313" key="5">
    <source>
        <dbReference type="Proteomes" id="UP001055460"/>
    </source>
</evidence>
<dbReference type="CDD" id="cd04301">
    <property type="entry name" value="NAT_SF"/>
    <property type="match status" value="1"/>
</dbReference>
<dbReference type="Pfam" id="PF00583">
    <property type="entry name" value="Acetyltransf_1"/>
    <property type="match status" value="1"/>
</dbReference>
<evidence type="ECO:0000256" key="1">
    <source>
        <dbReference type="ARBA" id="ARBA00022679"/>
    </source>
</evidence>
<evidence type="ECO:0000313" key="4">
    <source>
        <dbReference type="EMBL" id="USJ22768.1"/>
    </source>
</evidence>
<feature type="domain" description="N-acetyltransferase" evidence="3">
    <location>
        <begin position="38"/>
        <end position="178"/>
    </location>
</feature>
<protein>
    <submittedName>
        <fullName evidence="4">GNAT family N-acetyltransferase</fullName>
    </submittedName>
</protein>
<dbReference type="SUPFAM" id="SSF55729">
    <property type="entry name" value="Acyl-CoA N-acyltransferases (Nat)"/>
    <property type="match status" value="1"/>
</dbReference>
<accession>A0A9Q8Y5H7</accession>
<organism evidence="4 5">
    <name type="scientific">Ensifer adhaerens</name>
    <name type="common">Sinorhizobium morelense</name>
    <dbReference type="NCBI Taxonomy" id="106592"/>
    <lineage>
        <taxon>Bacteria</taxon>
        <taxon>Pseudomonadati</taxon>
        <taxon>Pseudomonadota</taxon>
        <taxon>Alphaproteobacteria</taxon>
        <taxon>Hyphomicrobiales</taxon>
        <taxon>Rhizobiaceae</taxon>
        <taxon>Sinorhizobium/Ensifer group</taxon>
        <taxon>Ensifer</taxon>
    </lineage>
</organism>
<proteinExistence type="predicted"/>
<gene>
    <name evidence="4" type="ORF">NE863_15945</name>
</gene>
<dbReference type="GO" id="GO:0016747">
    <property type="term" value="F:acyltransferase activity, transferring groups other than amino-acyl groups"/>
    <property type="evidence" value="ECO:0007669"/>
    <property type="project" value="InterPro"/>
</dbReference>
<dbReference type="InterPro" id="IPR016181">
    <property type="entry name" value="Acyl_CoA_acyltransferase"/>
</dbReference>
<evidence type="ECO:0000259" key="3">
    <source>
        <dbReference type="PROSITE" id="PS51186"/>
    </source>
</evidence>
<dbReference type="PANTHER" id="PTHR43877">
    <property type="entry name" value="AMINOALKYLPHOSPHONATE N-ACETYLTRANSFERASE-RELATED-RELATED"/>
    <property type="match status" value="1"/>
</dbReference>
<dbReference type="EMBL" id="CP098807">
    <property type="protein sequence ID" value="USJ22768.1"/>
    <property type="molecule type" value="Genomic_DNA"/>
</dbReference>
<dbReference type="Gene3D" id="3.40.630.30">
    <property type="match status" value="1"/>
</dbReference>
<sequence length="178" mass="19903">MDDSKATPSGENTVHLLVTYMEMLERPAGDAFPAPIAQAVVASERPDAAAFLSLYRAVGEPLRWDQRLRMPTADLDDFLRSASTILYIVRLDGRAVGLCEFDRADTGDVELTHFGLIPDVYGQRLGPFLLDSALRAVWDRGANRIWLHTDEWDHPKAQATYRRAGFSAFAQKLEEIVP</sequence>
<dbReference type="InterPro" id="IPR000182">
    <property type="entry name" value="GNAT_dom"/>
</dbReference>
<dbReference type="AlphaFoldDB" id="A0A9Q8Y5H7"/>
<keyword evidence="1" id="KW-0808">Transferase</keyword>
<evidence type="ECO:0000256" key="2">
    <source>
        <dbReference type="ARBA" id="ARBA00023315"/>
    </source>
</evidence>
<dbReference type="RefSeq" id="WP_244546730.1">
    <property type="nucleotide sequence ID" value="NZ_CAXURO020000001.1"/>
</dbReference>